<protein>
    <submittedName>
        <fullName evidence="1">Uncharacterized protein</fullName>
    </submittedName>
</protein>
<dbReference type="PANTHER" id="PTHR40866">
    <property type="entry name" value="BED-TYPE DOMAIN-CONTAINING PROTEIN"/>
    <property type="match status" value="1"/>
</dbReference>
<reference evidence="1 2" key="1">
    <citation type="submission" date="2015-11" db="EMBL/GenBank/DDBJ databases">
        <title>Genomes and virulence difference between two physiological races of Phytophthora nicotianae.</title>
        <authorList>
            <person name="Liu H."/>
            <person name="Ma X."/>
            <person name="Yu H."/>
            <person name="Fang D."/>
            <person name="Li Y."/>
            <person name="Wang X."/>
            <person name="Wang W."/>
            <person name="Dong Y."/>
            <person name="Xiao B."/>
        </authorList>
    </citation>
    <scope>NUCLEOTIDE SEQUENCE [LARGE SCALE GENOMIC DNA]</scope>
    <source>
        <strain evidence="2">race 0</strain>
    </source>
</reference>
<dbReference type="AlphaFoldDB" id="A0A0W8CS67"/>
<dbReference type="Proteomes" id="UP000052943">
    <property type="component" value="Unassembled WGS sequence"/>
</dbReference>
<comment type="caution">
    <text evidence="1">The sequence shown here is derived from an EMBL/GenBank/DDBJ whole genome shotgun (WGS) entry which is preliminary data.</text>
</comment>
<accession>A0A0W8CS67</accession>
<name>A0A0W8CS67_PHYNI</name>
<gene>
    <name evidence="1" type="ORF">AM587_10006843</name>
</gene>
<evidence type="ECO:0000313" key="2">
    <source>
        <dbReference type="Proteomes" id="UP000052943"/>
    </source>
</evidence>
<dbReference type="OrthoDB" id="110124at2759"/>
<dbReference type="PANTHER" id="PTHR40866:SF1">
    <property type="entry name" value="BED-TYPE DOMAIN-CONTAINING PROTEIN"/>
    <property type="match status" value="1"/>
</dbReference>
<dbReference type="EMBL" id="LNFO01002192">
    <property type="protein sequence ID" value="KUF86748.1"/>
    <property type="molecule type" value="Genomic_DNA"/>
</dbReference>
<organism evidence="1 2">
    <name type="scientific">Phytophthora nicotianae</name>
    <name type="common">Potato buckeye rot agent</name>
    <name type="synonym">Phytophthora parasitica</name>
    <dbReference type="NCBI Taxonomy" id="4792"/>
    <lineage>
        <taxon>Eukaryota</taxon>
        <taxon>Sar</taxon>
        <taxon>Stramenopiles</taxon>
        <taxon>Oomycota</taxon>
        <taxon>Peronosporomycetes</taxon>
        <taxon>Peronosporales</taxon>
        <taxon>Peronosporaceae</taxon>
        <taxon>Phytophthora</taxon>
    </lineage>
</organism>
<sequence>MKFSNKDLYSLLFTELAPNQARCNTCQKVYKSGNGYTKQVYRLLKRHPDYQELAVAAYRKGNRFGLTLPDQRTSDVFRWIEWCVMDRMPVSFCERPLVRKNAKMEPISGATLLKYIDLLYTYVPDDIALKIPEKFGLAVNDVLANEETLLAKIHALMKHLSTIKCRAVLRKVTPLAPAVRNATRWSSVFSMVDHYTKPHRALQPMDHATISTHGIALFMLSERETAQATELLSTLYDFQEVTKALQDLTLTLIRVRRAFDWVSRQ</sequence>
<proteinExistence type="predicted"/>
<evidence type="ECO:0000313" key="1">
    <source>
        <dbReference type="EMBL" id="KUF86748.1"/>
    </source>
</evidence>